<dbReference type="Proteomes" id="UP000253740">
    <property type="component" value="Unassembled WGS sequence"/>
</dbReference>
<dbReference type="EMBL" id="DF970162">
    <property type="protein sequence ID" value="GAP65526.1"/>
    <property type="molecule type" value="Genomic_DNA"/>
</dbReference>
<sequence length="72" mass="7388">MRIAMFVIGLLLALGGIWVVAGGGTYKHTETAAKLGDLEIKTTTEKPIPAPVGYGLIAVGGVLLLGGALKKR</sequence>
<dbReference type="HOGENOM" id="CLU_2718386_0_0_6"/>
<protein>
    <recommendedName>
        <fullName evidence="5">DUF3185 domain-containing protein</fullName>
    </recommendedName>
</protein>
<organism evidence="3">
    <name type="scientific">Mizugakiibacter sediminis</name>
    <dbReference type="NCBI Taxonomy" id="1475481"/>
    <lineage>
        <taxon>Bacteria</taxon>
        <taxon>Pseudomonadati</taxon>
        <taxon>Pseudomonadota</taxon>
        <taxon>Gammaproteobacteria</taxon>
        <taxon>Lysobacterales</taxon>
        <taxon>Rhodanobacteraceae</taxon>
        <taxon>Mizugakiibacter</taxon>
    </lineage>
</organism>
<reference evidence="2" key="1">
    <citation type="submission" date="2015-03" db="EMBL/GenBank/DDBJ databases">
        <title>Draft genome sequence of Mizugakiibacter sediminis skMP5.</title>
        <authorList>
            <person name="Watanabe T."/>
            <person name="Kojima H."/>
            <person name="Fukui M."/>
        </authorList>
    </citation>
    <scope>NUCLEOTIDE SEQUENCE</scope>
    <source>
        <strain evidence="2">SkMP5</strain>
    </source>
</reference>
<keyword evidence="1" id="KW-0812">Transmembrane</keyword>
<proteinExistence type="predicted"/>
<keyword evidence="4" id="KW-1185">Reference proteome</keyword>
<name>A0A0K8QLC7_9GAMM</name>
<evidence type="ECO:0008006" key="5">
    <source>
        <dbReference type="Google" id="ProtNLM"/>
    </source>
</evidence>
<dbReference type="EMBL" id="DF952379">
    <property type="protein sequence ID" value="GAN44938.1"/>
    <property type="molecule type" value="Genomic_DNA"/>
</dbReference>
<dbReference type="AlphaFoldDB" id="A0A0K8QLC7"/>
<dbReference type="RefSeq" id="WP_062535371.1">
    <property type="nucleotide sequence ID" value="NZ_DF970162.1"/>
</dbReference>
<dbReference type="OrthoDB" id="5959416at2"/>
<keyword evidence="1" id="KW-1133">Transmembrane helix</keyword>
<gene>
    <name evidence="2" type="ORF">MBSD_1476</name>
    <name evidence="3" type="ORF">MBSD_n0816</name>
</gene>
<accession>A0A0K8QLC7</accession>
<evidence type="ECO:0000256" key="1">
    <source>
        <dbReference type="SAM" id="Phobius"/>
    </source>
</evidence>
<evidence type="ECO:0000313" key="3">
    <source>
        <dbReference type="EMBL" id="GAP65526.1"/>
    </source>
</evidence>
<keyword evidence="1" id="KW-0472">Membrane</keyword>
<feature type="transmembrane region" description="Helical" evidence="1">
    <location>
        <begin position="52"/>
        <end position="69"/>
    </location>
</feature>
<reference evidence="3" key="2">
    <citation type="submission" date="2015-08" db="EMBL/GenBank/DDBJ databases">
        <title>Complete DNA Sequence of Pseudomonas syringae pv. actinidiae, the Causal Agent of Kiwifruit Canker Disease.</title>
        <authorList>
            <person name="Rikkerink E.H.A."/>
            <person name="Fineran P.C."/>
        </authorList>
    </citation>
    <scope>NUCLEOTIDE SEQUENCE</scope>
    <source>
        <strain evidence="3">SkMP5</strain>
    </source>
</reference>
<evidence type="ECO:0000313" key="4">
    <source>
        <dbReference type="Proteomes" id="UP000253740"/>
    </source>
</evidence>
<evidence type="ECO:0000313" key="2">
    <source>
        <dbReference type="EMBL" id="GAN44938.1"/>
    </source>
</evidence>